<protein>
    <submittedName>
        <fullName evidence="2">Uncharacterized protein</fullName>
    </submittedName>
</protein>
<keyword evidence="1" id="KW-0472">Membrane</keyword>
<dbReference type="EMBL" id="SOBK01000005">
    <property type="protein sequence ID" value="TDT88637.1"/>
    <property type="molecule type" value="Genomic_DNA"/>
</dbReference>
<evidence type="ECO:0000313" key="2">
    <source>
        <dbReference type="EMBL" id="TDT88637.1"/>
    </source>
</evidence>
<gene>
    <name evidence="2" type="ORF">EDC59_10538</name>
</gene>
<feature type="transmembrane region" description="Helical" evidence="1">
    <location>
        <begin position="59"/>
        <end position="82"/>
    </location>
</feature>
<proteinExistence type="predicted"/>
<evidence type="ECO:0000256" key="1">
    <source>
        <dbReference type="SAM" id="Phobius"/>
    </source>
</evidence>
<keyword evidence="1" id="KW-0812">Transmembrane</keyword>
<comment type="caution">
    <text evidence="2">The sequence shown here is derived from an EMBL/GenBank/DDBJ whole genome shotgun (WGS) entry which is preliminary data.</text>
</comment>
<sequence length="215" mass="24828">MQRCCSLELTNNTIRQVDLTKSLWNPLWVSILLSIVAAQITMIPMFVDVFLDRIGPESFLWTPIIPILYFVTAQSVVSQFMYGTKHRLICASFYKLMDGKNLSNPRGTVHLGYALLKWFSGKLGRCTQLESAQELCYVAMAYLINIGMVRDQGRGRWLRGAVQELNAFVRNPNFYRADLVFPPHYDTYKRFSRECAEEGGGLFRTREQVEFESWT</sequence>
<evidence type="ECO:0000313" key="3">
    <source>
        <dbReference type="Proteomes" id="UP000295506"/>
    </source>
</evidence>
<feature type="transmembrane region" description="Helical" evidence="1">
    <location>
        <begin position="27"/>
        <end position="47"/>
    </location>
</feature>
<keyword evidence="1" id="KW-1133">Transmembrane helix</keyword>
<dbReference type="Proteomes" id="UP000295506">
    <property type="component" value="Unassembled WGS sequence"/>
</dbReference>
<name>A0AA94PPG4_9BACT</name>
<dbReference type="AlphaFoldDB" id="A0AA94PPG4"/>
<accession>A0AA94PPG4</accession>
<organism evidence="2 3">
    <name type="scientific">Pseudodesulfovibrio indicus</name>
    <dbReference type="NCBI Taxonomy" id="1716143"/>
    <lineage>
        <taxon>Bacteria</taxon>
        <taxon>Pseudomonadati</taxon>
        <taxon>Thermodesulfobacteriota</taxon>
        <taxon>Desulfovibrionia</taxon>
        <taxon>Desulfovibrionales</taxon>
        <taxon>Desulfovibrionaceae</taxon>
    </lineage>
</organism>
<reference evidence="2 3" key="1">
    <citation type="submission" date="2019-03" db="EMBL/GenBank/DDBJ databases">
        <title>Genomic Encyclopedia of Type Strains, Phase IV (KMG-IV): sequencing the most valuable type-strain genomes for metagenomic binning, comparative biology and taxonomic classification.</title>
        <authorList>
            <person name="Goeker M."/>
        </authorList>
    </citation>
    <scope>NUCLEOTIDE SEQUENCE [LARGE SCALE GENOMIC DNA]</scope>
    <source>
        <strain evidence="2 3">DSM 101483</strain>
    </source>
</reference>